<organism evidence="1 2">
    <name type="scientific">Pogonomyrmex barbatus</name>
    <name type="common">red harvester ant</name>
    <dbReference type="NCBI Taxonomy" id="144034"/>
    <lineage>
        <taxon>Eukaryota</taxon>
        <taxon>Metazoa</taxon>
        <taxon>Ecdysozoa</taxon>
        <taxon>Arthropoda</taxon>
        <taxon>Hexapoda</taxon>
        <taxon>Insecta</taxon>
        <taxon>Pterygota</taxon>
        <taxon>Neoptera</taxon>
        <taxon>Endopterygota</taxon>
        <taxon>Hymenoptera</taxon>
        <taxon>Apocrita</taxon>
        <taxon>Aculeata</taxon>
        <taxon>Formicoidea</taxon>
        <taxon>Formicidae</taxon>
        <taxon>Myrmicinae</taxon>
        <taxon>Pogonomyrmex</taxon>
    </lineage>
</organism>
<dbReference type="Proteomes" id="UP000504615">
    <property type="component" value="Unplaced"/>
</dbReference>
<gene>
    <name evidence="2" type="primary">LOC105426156</name>
</gene>
<dbReference type="GeneID" id="105426156"/>
<evidence type="ECO:0000313" key="1">
    <source>
        <dbReference type="Proteomes" id="UP000504615"/>
    </source>
</evidence>
<dbReference type="RefSeq" id="XP_011635557.1">
    <property type="nucleotide sequence ID" value="XM_011637255.2"/>
</dbReference>
<evidence type="ECO:0000313" key="2">
    <source>
        <dbReference type="RefSeq" id="XP_011635557.1"/>
    </source>
</evidence>
<sequence length="127" mass="14802">METRYDAMRCDATRRDATRCDAMRLVLDSQHSQRACCLLHDSGAGVPVCHGQFCTRQFCTVYTLYLITKSVEPTILFLFLDYGINIAVNQSIVNKEITCSWLHYERFTWQEHVILIRYCFHASSRIL</sequence>
<proteinExistence type="predicted"/>
<protein>
    <submittedName>
        <fullName evidence="2">Uncharacterized protein LOC105426156 isoform X1</fullName>
    </submittedName>
</protein>
<dbReference type="AlphaFoldDB" id="A0A6I9W9T7"/>
<dbReference type="OrthoDB" id="5429783at2759"/>
<accession>A0A6I9W9T7</accession>
<reference evidence="2" key="1">
    <citation type="submission" date="2025-08" db="UniProtKB">
        <authorList>
            <consortium name="RefSeq"/>
        </authorList>
    </citation>
    <scope>IDENTIFICATION</scope>
</reference>
<keyword evidence="1" id="KW-1185">Reference proteome</keyword>
<name>A0A6I9W9T7_9HYME</name>
<dbReference type="KEGG" id="pbar:105426156"/>